<dbReference type="EMBL" id="JAPQKO010000001">
    <property type="protein sequence ID" value="KAJ5183711.1"/>
    <property type="molecule type" value="Genomic_DNA"/>
</dbReference>
<proteinExistence type="predicted"/>
<accession>A0A9W9IUH0</accession>
<organism evidence="2 3">
    <name type="scientific">Penicillium capsulatum</name>
    <dbReference type="NCBI Taxonomy" id="69766"/>
    <lineage>
        <taxon>Eukaryota</taxon>
        <taxon>Fungi</taxon>
        <taxon>Dikarya</taxon>
        <taxon>Ascomycota</taxon>
        <taxon>Pezizomycotina</taxon>
        <taxon>Eurotiomycetes</taxon>
        <taxon>Eurotiomycetidae</taxon>
        <taxon>Eurotiales</taxon>
        <taxon>Aspergillaceae</taxon>
        <taxon>Penicillium</taxon>
    </lineage>
</organism>
<evidence type="ECO:0000313" key="2">
    <source>
        <dbReference type="EMBL" id="KAJ5183711.1"/>
    </source>
</evidence>
<reference evidence="2" key="1">
    <citation type="submission" date="2022-11" db="EMBL/GenBank/DDBJ databases">
        <authorList>
            <person name="Petersen C."/>
        </authorList>
    </citation>
    <scope>NUCLEOTIDE SEQUENCE</scope>
    <source>
        <strain evidence="2">IBT 21917</strain>
    </source>
</reference>
<dbReference type="AlphaFoldDB" id="A0A9W9IUH0"/>
<feature type="region of interest" description="Disordered" evidence="1">
    <location>
        <begin position="190"/>
        <end position="227"/>
    </location>
</feature>
<protein>
    <recommendedName>
        <fullName evidence="4">Myb-like domain-containing protein</fullName>
    </recommendedName>
</protein>
<evidence type="ECO:0008006" key="4">
    <source>
        <dbReference type="Google" id="ProtNLM"/>
    </source>
</evidence>
<evidence type="ECO:0000256" key="1">
    <source>
        <dbReference type="SAM" id="MobiDB-lite"/>
    </source>
</evidence>
<keyword evidence="3" id="KW-1185">Reference proteome</keyword>
<comment type="caution">
    <text evidence="2">The sequence shown here is derived from an EMBL/GenBank/DDBJ whole genome shotgun (WGS) entry which is preliminary data.</text>
</comment>
<feature type="region of interest" description="Disordered" evidence="1">
    <location>
        <begin position="151"/>
        <end position="172"/>
    </location>
</feature>
<feature type="compositionally biased region" description="Pro residues" evidence="1">
    <location>
        <begin position="213"/>
        <end position="222"/>
    </location>
</feature>
<evidence type="ECO:0000313" key="3">
    <source>
        <dbReference type="Proteomes" id="UP001146351"/>
    </source>
</evidence>
<reference evidence="2" key="2">
    <citation type="journal article" date="2023" name="IMA Fungus">
        <title>Comparative genomic study of the Penicillium genus elucidates a diverse pangenome and 15 lateral gene transfer events.</title>
        <authorList>
            <person name="Petersen C."/>
            <person name="Sorensen T."/>
            <person name="Nielsen M.R."/>
            <person name="Sondergaard T.E."/>
            <person name="Sorensen J.L."/>
            <person name="Fitzpatrick D.A."/>
            <person name="Frisvad J.C."/>
            <person name="Nielsen K.L."/>
        </authorList>
    </citation>
    <scope>NUCLEOTIDE SEQUENCE</scope>
    <source>
        <strain evidence="2">IBT 21917</strain>
    </source>
</reference>
<gene>
    <name evidence="2" type="ORF">N7492_001327</name>
</gene>
<sequence>MLTADPAWAAKANSFVSAIEDTPSVSSSFDLVDLRKEEVPVYHDLPFYSHDDASDAANKFQGSHLDYPALSLGLPLGYNEASWGMCSAQDPNPWRQPYIENADEQVWTSGEYFPTGWPGIGSHGSTVLTKSPGIQSYEPYQLIHLSSLDHHPDLRHPSTPIPSESDTEHTNPLPRALETSINIHSYQEYPNINPISQDPHSSQLPSATNYNHPPIPPPPPTQPIQHIASPEEPVGIKASLHYSDSRNAFLISCKQRGLSYKDIKRIGGFKEAESTLRGRFRTLTKTKEQRVRKPKWLDRDINLLCEAVTIYTEPNLGVMPYGTLGSDQPPKVSWKKVAQHIWTHGGSYEFGNATCKKKWCEIHDIKT</sequence>
<dbReference type="OrthoDB" id="3439209at2759"/>
<dbReference type="Proteomes" id="UP001146351">
    <property type="component" value="Unassembled WGS sequence"/>
</dbReference>
<feature type="compositionally biased region" description="Polar residues" evidence="1">
    <location>
        <begin position="190"/>
        <end position="211"/>
    </location>
</feature>
<name>A0A9W9IUH0_9EURO</name>